<comment type="function">
    <text evidence="3">Acyl-CoA synthases catalyze the initial reaction in fatty acid metabolism, by forming a thioester with CoA. Has some preference toward medium-chain substrates. Plays a role in adipocyte differentiation.</text>
</comment>
<gene>
    <name evidence="8" type="ORF">A6R68_06939</name>
</gene>
<keyword evidence="9" id="KW-1185">Reference proteome</keyword>
<evidence type="ECO:0000256" key="4">
    <source>
        <dbReference type="ARBA" id="ARBA00039638"/>
    </source>
</evidence>
<comment type="similarity">
    <text evidence="1">Belongs to the ATP-dependent AMP-binding enzyme family.</text>
</comment>
<comment type="catalytic activity">
    <reaction evidence="6">
        <text>a medium-chain fatty acid + ATP + CoA = a medium-chain fatty acyl-CoA + AMP + diphosphate</text>
        <dbReference type="Rhea" id="RHEA:48340"/>
        <dbReference type="ChEBI" id="CHEBI:30616"/>
        <dbReference type="ChEBI" id="CHEBI:33019"/>
        <dbReference type="ChEBI" id="CHEBI:57287"/>
        <dbReference type="ChEBI" id="CHEBI:59558"/>
        <dbReference type="ChEBI" id="CHEBI:90546"/>
        <dbReference type="ChEBI" id="CHEBI:456215"/>
        <dbReference type="EC" id="6.2.1.2"/>
    </reaction>
</comment>
<dbReference type="Gene3D" id="3.40.50.12780">
    <property type="entry name" value="N-terminal domain of ligase-like"/>
    <property type="match status" value="1"/>
</dbReference>
<evidence type="ECO:0000313" key="9">
    <source>
        <dbReference type="Proteomes" id="UP000092124"/>
    </source>
</evidence>
<evidence type="ECO:0000313" key="8">
    <source>
        <dbReference type="EMBL" id="OBS64526.1"/>
    </source>
</evidence>
<dbReference type="Proteomes" id="UP000092124">
    <property type="component" value="Unassembled WGS sequence"/>
</dbReference>
<dbReference type="PANTHER" id="PTHR43201:SF5">
    <property type="entry name" value="MEDIUM-CHAIN ACYL-COA LIGASE ACSF2, MITOCHONDRIAL"/>
    <property type="match status" value="1"/>
</dbReference>
<dbReference type="AlphaFoldDB" id="A0A1A6GE55"/>
<reference evidence="8 9" key="1">
    <citation type="submission" date="2016-06" db="EMBL/GenBank/DDBJ databases">
        <title>The Draft Genome Sequence and Annotation of the Desert Woodrat Neotoma lepida.</title>
        <authorList>
            <person name="Campbell M."/>
            <person name="Oakeson K.F."/>
            <person name="Yandell M."/>
            <person name="Halpert J.R."/>
            <person name="Dearing D."/>
        </authorList>
    </citation>
    <scope>NUCLEOTIDE SEQUENCE [LARGE SCALE GENOMIC DNA]</scope>
    <source>
        <strain evidence="8">417</strain>
        <tissue evidence="8">Liver</tissue>
    </source>
</reference>
<dbReference type="InterPro" id="IPR000873">
    <property type="entry name" value="AMP-dep_synth/lig_dom"/>
</dbReference>
<protein>
    <recommendedName>
        <fullName evidence="4">Medium-chain acyl-CoA ligase ACSF2, mitochondrial</fullName>
    </recommendedName>
</protein>
<dbReference type="GO" id="GO:0006631">
    <property type="term" value="P:fatty acid metabolic process"/>
    <property type="evidence" value="ECO:0007669"/>
    <property type="project" value="TreeGrafter"/>
</dbReference>
<evidence type="ECO:0000256" key="5">
    <source>
        <dbReference type="ARBA" id="ARBA00047319"/>
    </source>
</evidence>
<organism evidence="8 9">
    <name type="scientific">Neotoma lepida</name>
    <name type="common">Desert woodrat</name>
    <dbReference type="NCBI Taxonomy" id="56216"/>
    <lineage>
        <taxon>Eukaryota</taxon>
        <taxon>Metazoa</taxon>
        <taxon>Chordata</taxon>
        <taxon>Craniata</taxon>
        <taxon>Vertebrata</taxon>
        <taxon>Euteleostomi</taxon>
        <taxon>Mammalia</taxon>
        <taxon>Eutheria</taxon>
        <taxon>Euarchontoglires</taxon>
        <taxon>Glires</taxon>
        <taxon>Rodentia</taxon>
        <taxon>Myomorpha</taxon>
        <taxon>Muroidea</taxon>
        <taxon>Cricetidae</taxon>
        <taxon>Neotominae</taxon>
        <taxon>Neotoma</taxon>
    </lineage>
</organism>
<dbReference type="Pfam" id="PF00501">
    <property type="entry name" value="AMP-binding"/>
    <property type="match status" value="1"/>
</dbReference>
<evidence type="ECO:0000256" key="1">
    <source>
        <dbReference type="ARBA" id="ARBA00006432"/>
    </source>
</evidence>
<feature type="domain" description="AMP-dependent synthetase/ligase" evidence="7">
    <location>
        <begin position="8"/>
        <end position="79"/>
    </location>
</feature>
<dbReference type="GO" id="GO:0031956">
    <property type="term" value="F:medium-chain fatty acid-CoA ligase activity"/>
    <property type="evidence" value="ECO:0007669"/>
    <property type="project" value="UniProtKB-EC"/>
</dbReference>
<dbReference type="STRING" id="56216.A0A1A6GE55"/>
<dbReference type="OrthoDB" id="10253115at2759"/>
<dbReference type="SUPFAM" id="SSF56801">
    <property type="entry name" value="Acetyl-CoA synthetase-like"/>
    <property type="match status" value="1"/>
</dbReference>
<dbReference type="EMBL" id="LZPO01097173">
    <property type="protein sequence ID" value="OBS64526.1"/>
    <property type="molecule type" value="Genomic_DNA"/>
</dbReference>
<evidence type="ECO:0000256" key="6">
    <source>
        <dbReference type="ARBA" id="ARBA00048277"/>
    </source>
</evidence>
<evidence type="ECO:0000259" key="7">
    <source>
        <dbReference type="Pfam" id="PF00501"/>
    </source>
</evidence>
<evidence type="ECO:0000256" key="3">
    <source>
        <dbReference type="ARBA" id="ARBA00037247"/>
    </source>
</evidence>
<name>A0A1A6GE55_NEOLE</name>
<proteinExistence type="inferred from homology"/>
<sequence>MDGAVVPCRRSVVYGTTENSPVTFMNDPEDTLEQKAESVGRIMPHTEAQIVNMATGELTKLNTPGELYIRGYCVMQGYWGEPQKTFETVGQDKWYRTGDIATMDEQGFCKIVGRSKDMIIRGGENIYPAELEDFFHKHPQVQEVQISHFKIPRYIVFVEGYPLTISGKIQKFRLREQMEQHLKL</sequence>
<evidence type="ECO:0000256" key="2">
    <source>
        <dbReference type="ARBA" id="ARBA00022598"/>
    </source>
</evidence>
<dbReference type="Gene3D" id="3.30.300.30">
    <property type="match status" value="2"/>
</dbReference>
<keyword evidence="2" id="KW-0436">Ligase</keyword>
<dbReference type="PANTHER" id="PTHR43201">
    <property type="entry name" value="ACYL-COA SYNTHETASE"/>
    <property type="match status" value="1"/>
</dbReference>
<comment type="caution">
    <text evidence="8">The sequence shown here is derived from an EMBL/GenBank/DDBJ whole genome shotgun (WGS) entry which is preliminary data.</text>
</comment>
<accession>A0A1A6GE55</accession>
<dbReference type="InterPro" id="IPR042099">
    <property type="entry name" value="ANL_N_sf"/>
</dbReference>
<dbReference type="InterPro" id="IPR045851">
    <property type="entry name" value="AMP-bd_C_sf"/>
</dbReference>
<comment type="catalytic activity">
    <reaction evidence="5">
        <text>octanoate + ATP + CoA = octanoyl-CoA + AMP + diphosphate</text>
        <dbReference type="Rhea" id="RHEA:33631"/>
        <dbReference type="ChEBI" id="CHEBI:25646"/>
        <dbReference type="ChEBI" id="CHEBI:30616"/>
        <dbReference type="ChEBI" id="CHEBI:33019"/>
        <dbReference type="ChEBI" id="CHEBI:57287"/>
        <dbReference type="ChEBI" id="CHEBI:57386"/>
        <dbReference type="ChEBI" id="CHEBI:456215"/>
    </reaction>
</comment>